<proteinExistence type="predicted"/>
<feature type="region of interest" description="Disordered" evidence="1">
    <location>
        <begin position="30"/>
        <end position="60"/>
    </location>
</feature>
<feature type="region of interest" description="Disordered" evidence="1">
    <location>
        <begin position="76"/>
        <end position="101"/>
    </location>
</feature>
<protein>
    <submittedName>
        <fullName evidence="2">Uncharacterized protein</fullName>
    </submittedName>
</protein>
<comment type="caution">
    <text evidence="2">The sequence shown here is derived from an EMBL/GenBank/DDBJ whole genome shotgun (WGS) entry which is preliminary data.</text>
</comment>
<sequence length="204" mass="22850">MEHITYIDRGKRKVMTVDEFIALDFDDFLDEDPTVNSKDLKSSDSDSEPETIVEKVKNSSSIIEKQVHPSIAEAGQLTSSNASQPTASNINQPTSSNKKTDTGKCQILWKKQIGKCQNCKSGGDLTGRKKPKEFWDYFSRNGCGCAPELKRAAEQDGPNQQTGNQSPNAKRIKLLSGKEHPKILRKWKFSNWLNLSLPPVFNIH</sequence>
<reference evidence="2 3" key="1">
    <citation type="journal article" date="2019" name="Sci. Rep.">
        <title>Orb-weaving spider Araneus ventricosus genome elucidates the spidroin gene catalogue.</title>
        <authorList>
            <person name="Kono N."/>
            <person name="Nakamura H."/>
            <person name="Ohtoshi R."/>
            <person name="Moran D.A.P."/>
            <person name="Shinohara A."/>
            <person name="Yoshida Y."/>
            <person name="Fujiwara M."/>
            <person name="Mori M."/>
            <person name="Tomita M."/>
            <person name="Arakawa K."/>
        </authorList>
    </citation>
    <scope>NUCLEOTIDE SEQUENCE [LARGE SCALE GENOMIC DNA]</scope>
</reference>
<name>A0A4Y2V0I3_ARAVE</name>
<dbReference type="EMBL" id="BGPR01041588">
    <property type="protein sequence ID" value="GBO17874.1"/>
    <property type="molecule type" value="Genomic_DNA"/>
</dbReference>
<accession>A0A4Y2V0I3</accession>
<gene>
    <name evidence="2" type="ORF">AVEN_37583_1</name>
</gene>
<evidence type="ECO:0000256" key="1">
    <source>
        <dbReference type="SAM" id="MobiDB-lite"/>
    </source>
</evidence>
<dbReference type="Proteomes" id="UP000499080">
    <property type="component" value="Unassembled WGS sequence"/>
</dbReference>
<organism evidence="2 3">
    <name type="scientific">Araneus ventricosus</name>
    <name type="common">Orbweaver spider</name>
    <name type="synonym">Epeira ventricosa</name>
    <dbReference type="NCBI Taxonomy" id="182803"/>
    <lineage>
        <taxon>Eukaryota</taxon>
        <taxon>Metazoa</taxon>
        <taxon>Ecdysozoa</taxon>
        <taxon>Arthropoda</taxon>
        <taxon>Chelicerata</taxon>
        <taxon>Arachnida</taxon>
        <taxon>Araneae</taxon>
        <taxon>Araneomorphae</taxon>
        <taxon>Entelegynae</taxon>
        <taxon>Araneoidea</taxon>
        <taxon>Araneidae</taxon>
        <taxon>Araneus</taxon>
    </lineage>
</organism>
<keyword evidence="3" id="KW-1185">Reference proteome</keyword>
<dbReference type="AlphaFoldDB" id="A0A4Y2V0I3"/>
<feature type="compositionally biased region" description="Polar residues" evidence="1">
    <location>
        <begin position="76"/>
        <end position="97"/>
    </location>
</feature>
<evidence type="ECO:0000313" key="3">
    <source>
        <dbReference type="Proteomes" id="UP000499080"/>
    </source>
</evidence>
<evidence type="ECO:0000313" key="2">
    <source>
        <dbReference type="EMBL" id="GBO17874.1"/>
    </source>
</evidence>